<dbReference type="SUPFAM" id="SSF56784">
    <property type="entry name" value="HAD-like"/>
    <property type="match status" value="1"/>
</dbReference>
<accession>A0ABR2L9S7</accession>
<dbReference type="EMBL" id="JAPFFF010000001">
    <property type="protein sequence ID" value="KAK8900105.1"/>
    <property type="molecule type" value="Genomic_DNA"/>
</dbReference>
<evidence type="ECO:0008006" key="3">
    <source>
        <dbReference type="Google" id="ProtNLM"/>
    </source>
</evidence>
<protein>
    <recommendedName>
        <fullName evidence="3">N-acylneuraminate cytidylyltransferase</fullName>
    </recommendedName>
</protein>
<keyword evidence="2" id="KW-1185">Reference proteome</keyword>
<name>A0ABR2L9S7_9EUKA</name>
<proteinExistence type="predicted"/>
<evidence type="ECO:0000313" key="2">
    <source>
        <dbReference type="Proteomes" id="UP001470230"/>
    </source>
</evidence>
<organism evidence="1 2">
    <name type="scientific">Tritrichomonas musculus</name>
    <dbReference type="NCBI Taxonomy" id="1915356"/>
    <lineage>
        <taxon>Eukaryota</taxon>
        <taxon>Metamonada</taxon>
        <taxon>Parabasalia</taxon>
        <taxon>Tritrichomonadida</taxon>
        <taxon>Tritrichomonadidae</taxon>
        <taxon>Tritrichomonas</taxon>
    </lineage>
</organism>
<evidence type="ECO:0000313" key="1">
    <source>
        <dbReference type="EMBL" id="KAK8900105.1"/>
    </source>
</evidence>
<gene>
    <name evidence="1" type="ORF">M9Y10_002428</name>
</gene>
<comment type="caution">
    <text evidence="1">The sequence shown here is derived from an EMBL/GenBank/DDBJ whole genome shotgun (WGS) entry which is preliminary data.</text>
</comment>
<reference evidence="1 2" key="1">
    <citation type="submission" date="2024-04" db="EMBL/GenBank/DDBJ databases">
        <title>Tritrichomonas musculus Genome.</title>
        <authorList>
            <person name="Alves-Ferreira E."/>
            <person name="Grigg M."/>
            <person name="Lorenzi H."/>
            <person name="Galac M."/>
        </authorList>
    </citation>
    <scope>NUCLEOTIDE SEQUENCE [LARGE SCALE GENOMIC DNA]</scope>
    <source>
        <strain evidence="1 2">EAF2021</strain>
    </source>
</reference>
<dbReference type="InterPro" id="IPR036412">
    <property type="entry name" value="HAD-like_sf"/>
</dbReference>
<dbReference type="InterPro" id="IPR023214">
    <property type="entry name" value="HAD_sf"/>
</dbReference>
<dbReference type="Gene3D" id="3.40.50.1000">
    <property type="entry name" value="HAD superfamily/HAD-like"/>
    <property type="match status" value="2"/>
</dbReference>
<dbReference type="Proteomes" id="UP001470230">
    <property type="component" value="Unassembled WGS sequence"/>
</dbReference>
<sequence>MIPIKNVKYVIIDDGLFWSEDDVLLIPNKESEQRGIVYYSEKEKQEKPVHAIAFSAYDGFAIKDIFWIYLKIPSILISSENRFPELIKKRCNSLQIQDYVPGISDKCSWINEFGKQHNINEIMYFGNNQEVISKFPFAAVVTTKLESDPKRNIFAFRPPYAIRQFVNKLAEQEIEIKDHLSNKFGALINFSSQNESEVKSEVESEVKNVLVLDIDGTITDPRMIVAEDGCSWKRMSVEDLHAIRDWNRMGNVTYLLTGDSSTLPFKLAKITETPVENTIIKAGNKKAQLLQEICRKNNYLAQNVTYAGDDIVDRAVMEWLHSKGGKIACPGNSMPQIKEISGIHKLKKYGGYGAIKELIDSISRE</sequence>